<dbReference type="SUPFAM" id="SSF57903">
    <property type="entry name" value="FYVE/PHD zinc finger"/>
    <property type="match status" value="1"/>
</dbReference>
<reference evidence="10" key="2">
    <citation type="submission" date="2025-08" db="UniProtKB">
        <authorList>
            <consortium name="Ensembl"/>
        </authorList>
    </citation>
    <scope>IDENTIFICATION</scope>
    <source>
        <strain evidence="10">Guanapo</strain>
    </source>
</reference>
<name>A0A3P9QHJ5_POERE</name>
<evidence type="ECO:0000259" key="9">
    <source>
        <dbReference type="PROSITE" id="PS50016"/>
    </source>
</evidence>
<comment type="subcellular location">
    <subcellularLocation>
        <location evidence="1">Nucleus</location>
    </subcellularLocation>
</comment>
<dbReference type="GO" id="GO:0008270">
    <property type="term" value="F:zinc ion binding"/>
    <property type="evidence" value="ECO:0007669"/>
    <property type="project" value="UniProtKB-KW"/>
</dbReference>
<feature type="region of interest" description="Disordered" evidence="7">
    <location>
        <begin position="409"/>
        <end position="468"/>
    </location>
</feature>
<feature type="compositionally biased region" description="Acidic residues" evidence="7">
    <location>
        <begin position="213"/>
        <end position="227"/>
    </location>
</feature>
<feature type="compositionally biased region" description="Polar residues" evidence="7">
    <location>
        <begin position="51"/>
        <end position="64"/>
    </location>
</feature>
<dbReference type="InterPro" id="IPR011011">
    <property type="entry name" value="Znf_FYVE_PHD"/>
</dbReference>
<evidence type="ECO:0000313" key="10">
    <source>
        <dbReference type="Ensembl" id="ENSPREP00000033148.1"/>
    </source>
</evidence>
<keyword evidence="2" id="KW-0479">Metal-binding</keyword>
<dbReference type="PROSITE" id="PS50016">
    <property type="entry name" value="ZF_PHD_2"/>
    <property type="match status" value="1"/>
</dbReference>
<dbReference type="GeneTree" id="ENSGT00940000155532"/>
<dbReference type="Gene3D" id="3.30.40.10">
    <property type="entry name" value="Zinc/RING finger domain, C3HC4 (zinc finger)"/>
    <property type="match status" value="1"/>
</dbReference>
<reference evidence="11" key="1">
    <citation type="submission" date="2013-11" db="EMBL/GenBank/DDBJ databases">
        <title>The genomic landscape of the Guanapo guppy.</title>
        <authorList>
            <person name="Kuenstner A."/>
            <person name="Dreyer C."/>
        </authorList>
    </citation>
    <scope>NUCLEOTIDE SEQUENCE</scope>
    <source>
        <strain evidence="11">Guanapo</strain>
    </source>
</reference>
<feature type="compositionally biased region" description="Basic and acidic residues" evidence="7">
    <location>
        <begin position="74"/>
        <end position="87"/>
    </location>
</feature>
<dbReference type="GO" id="GO:0045893">
    <property type="term" value="P:positive regulation of DNA-templated transcription"/>
    <property type="evidence" value="ECO:0007669"/>
    <property type="project" value="TreeGrafter"/>
</dbReference>
<evidence type="ECO:0000256" key="1">
    <source>
        <dbReference type="ARBA" id="ARBA00004123"/>
    </source>
</evidence>
<evidence type="ECO:0000256" key="2">
    <source>
        <dbReference type="ARBA" id="ARBA00022723"/>
    </source>
</evidence>
<dbReference type="PANTHER" id="PTHR46174">
    <property type="entry name" value="CXXC-TYPE ZINC FINGER PROTEIN 1"/>
    <property type="match status" value="1"/>
</dbReference>
<dbReference type="InterPro" id="IPR001965">
    <property type="entry name" value="Znf_PHD"/>
</dbReference>
<dbReference type="SMART" id="SM00249">
    <property type="entry name" value="PHD"/>
    <property type="match status" value="1"/>
</dbReference>
<dbReference type="InterPro" id="IPR013083">
    <property type="entry name" value="Znf_RING/FYVE/PHD"/>
</dbReference>
<keyword evidence="3 6" id="KW-0863">Zinc-finger</keyword>
<feature type="compositionally biased region" description="Acidic residues" evidence="7">
    <location>
        <begin position="438"/>
        <end position="453"/>
    </location>
</feature>
<proteinExistence type="predicted"/>
<keyword evidence="5" id="KW-0539">Nucleus</keyword>
<sequence length="541" mass="58580">LAATTDSPESRCPVRRSGRQPKRTDKLEEFLMTTKRGSRKSAPPSVESGDPPSQTPTDAETASEASFDGNAESRAAEDKAESPERRTRSSARQQVQKKTQGGRQTRSSGRAAVKDEGSSENEEDGKDEGQTQDNSEETKDAKPNPGAKATEGGENKVTEETNEPEGETEKETDDEDKSPTLAKAPAALSRNTAPVKKETKPKAAGKMSKHETEEEEEDDDDDDDDESFTTSSSSTSSDEESDDGGYDPNALYCICRQKHNKRFMICCDRCEEWFHGDCVGITEARGRLMERNGEDYICPNCTLPPSASSLSAEKLSAGGTGLNPSAVPGAAPFSTASGAEDQGIKGRIEKATNPSGKKKIKIFQPVEDDSSLPKCIGPGCDSIAQPDSVYCGNDCILKHAAAAMKSITDVKEPKQKDKSMPQKNKSTAKKKTRRASDSDEDFSPNEDDEDEYAEEQRPPPSTASWSSDHNYIAVTPEKTTPISPTVLNKKCMYLLEGLVLLFLNCISCFPAVCVVPMTLTSFGKRPVFLGGEHELIFAGEI</sequence>
<protein>
    <submittedName>
        <fullName evidence="10">Death inducer-obliterator 1</fullName>
    </submittedName>
</protein>
<evidence type="ECO:0000256" key="3">
    <source>
        <dbReference type="ARBA" id="ARBA00022771"/>
    </source>
</evidence>
<dbReference type="InterPro" id="IPR019786">
    <property type="entry name" value="Zinc_finger_PHD-type_CS"/>
</dbReference>
<feature type="region of interest" description="Disordered" evidence="7">
    <location>
        <begin position="328"/>
        <end position="351"/>
    </location>
</feature>
<dbReference type="InterPro" id="IPR037869">
    <property type="entry name" value="Spp1/CFP1"/>
</dbReference>
<dbReference type="PANTHER" id="PTHR46174:SF1">
    <property type="entry name" value="CXXC-TYPE ZINC FINGER PROTEIN 1"/>
    <property type="match status" value="1"/>
</dbReference>
<keyword evidence="8" id="KW-0472">Membrane</keyword>
<dbReference type="CDD" id="cd15639">
    <property type="entry name" value="PHD_DIDO1_like"/>
    <property type="match status" value="1"/>
</dbReference>
<dbReference type="Bgee" id="ENSPREG00000022458">
    <property type="expression patterns" value="Expressed in caudal fin and 1 other cell type or tissue"/>
</dbReference>
<evidence type="ECO:0000256" key="8">
    <source>
        <dbReference type="SAM" id="Phobius"/>
    </source>
</evidence>
<evidence type="ECO:0000256" key="7">
    <source>
        <dbReference type="SAM" id="MobiDB-lite"/>
    </source>
</evidence>
<reference evidence="10" key="3">
    <citation type="submission" date="2025-09" db="UniProtKB">
        <authorList>
            <consortium name="Ensembl"/>
        </authorList>
    </citation>
    <scope>IDENTIFICATION</scope>
    <source>
        <strain evidence="10">Guanapo</strain>
    </source>
</reference>
<feature type="domain" description="PHD-type" evidence="9">
    <location>
        <begin position="250"/>
        <end position="304"/>
    </location>
</feature>
<dbReference type="Proteomes" id="UP000242638">
    <property type="component" value="Unassembled WGS sequence"/>
</dbReference>
<keyword evidence="8" id="KW-1133">Transmembrane helix</keyword>
<feature type="region of interest" description="Disordered" evidence="7">
    <location>
        <begin position="1"/>
        <end position="246"/>
    </location>
</feature>
<feature type="compositionally biased region" description="Basic and acidic residues" evidence="7">
    <location>
        <begin position="409"/>
        <end position="420"/>
    </location>
</feature>
<dbReference type="Pfam" id="PF00628">
    <property type="entry name" value="PHD"/>
    <property type="match status" value="1"/>
</dbReference>
<dbReference type="Ensembl" id="ENSPRET00000033525.1">
    <property type="protein sequence ID" value="ENSPREP00000033148.1"/>
    <property type="gene ID" value="ENSPREG00000022458.1"/>
</dbReference>
<feature type="transmembrane region" description="Helical" evidence="8">
    <location>
        <begin position="492"/>
        <end position="515"/>
    </location>
</feature>
<feature type="compositionally biased region" description="Acidic residues" evidence="7">
    <location>
        <begin position="160"/>
        <end position="176"/>
    </location>
</feature>
<dbReference type="GO" id="GO:0048188">
    <property type="term" value="C:Set1C/COMPASS complex"/>
    <property type="evidence" value="ECO:0007669"/>
    <property type="project" value="InterPro"/>
</dbReference>
<evidence type="ECO:0000256" key="6">
    <source>
        <dbReference type="PROSITE-ProRule" id="PRU00146"/>
    </source>
</evidence>
<accession>A0A3P9QHJ5</accession>
<dbReference type="InterPro" id="IPR019787">
    <property type="entry name" value="Znf_PHD-finger"/>
</dbReference>
<keyword evidence="4" id="KW-0862">Zinc</keyword>
<feature type="compositionally biased region" description="Polar residues" evidence="7">
    <location>
        <begin position="90"/>
        <end position="108"/>
    </location>
</feature>
<organism evidence="10 11">
    <name type="scientific">Poecilia reticulata</name>
    <name type="common">Guppy</name>
    <name type="synonym">Acanthophacelus reticulatus</name>
    <dbReference type="NCBI Taxonomy" id="8081"/>
    <lineage>
        <taxon>Eukaryota</taxon>
        <taxon>Metazoa</taxon>
        <taxon>Chordata</taxon>
        <taxon>Craniata</taxon>
        <taxon>Vertebrata</taxon>
        <taxon>Euteleostomi</taxon>
        <taxon>Actinopterygii</taxon>
        <taxon>Neopterygii</taxon>
        <taxon>Teleostei</taxon>
        <taxon>Neoteleostei</taxon>
        <taxon>Acanthomorphata</taxon>
        <taxon>Ovalentaria</taxon>
        <taxon>Atherinomorphae</taxon>
        <taxon>Cyprinodontiformes</taxon>
        <taxon>Poeciliidae</taxon>
        <taxon>Poeciliinae</taxon>
        <taxon>Poecilia</taxon>
    </lineage>
</organism>
<keyword evidence="8" id="KW-0812">Transmembrane</keyword>
<evidence type="ECO:0000313" key="11">
    <source>
        <dbReference type="Proteomes" id="UP000242638"/>
    </source>
</evidence>
<evidence type="ECO:0000256" key="5">
    <source>
        <dbReference type="ARBA" id="ARBA00023242"/>
    </source>
</evidence>
<keyword evidence="11" id="KW-1185">Reference proteome</keyword>
<dbReference type="FunFam" id="3.30.40.10:FF:000225">
    <property type="entry name" value="Death-inducer obliterator 1"/>
    <property type="match status" value="1"/>
</dbReference>
<dbReference type="AlphaFoldDB" id="A0A3P9QHJ5"/>
<dbReference type="InterPro" id="IPR033082">
    <property type="entry name" value="DIDO1_PHD"/>
</dbReference>
<dbReference type="GO" id="GO:0097190">
    <property type="term" value="P:apoptotic signaling pathway"/>
    <property type="evidence" value="ECO:0007669"/>
    <property type="project" value="InterPro"/>
</dbReference>
<dbReference type="PROSITE" id="PS01359">
    <property type="entry name" value="ZF_PHD_1"/>
    <property type="match status" value="1"/>
</dbReference>
<evidence type="ECO:0000256" key="4">
    <source>
        <dbReference type="ARBA" id="ARBA00022833"/>
    </source>
</evidence>